<evidence type="ECO:0000256" key="1">
    <source>
        <dbReference type="ARBA" id="ARBA00023163"/>
    </source>
</evidence>
<name>A0ABR8YY75_9MICO</name>
<evidence type="ECO:0008006" key="7">
    <source>
        <dbReference type="Google" id="ProtNLM"/>
    </source>
</evidence>
<sequence>MRWKAAIEKVLRDAGAPMHYAEIAQAIIDNGYRTSVGATPAATVAANLSSTSLRDRVERIEKGVYSLRSPHTGPLPTEEAPPSGSPEDLDVDAPLADSDIEAVEPEMGLINAFGMFWRRSETDWGNRTPQLLGIQQSGSKPVDFTDQAGVYLLYDGNRVIYVGRVTEPRLGQRLREHTRGRLSGRWDRFSWFGVRRTNARGALGPLPSTGIAVETLIATMEALLIEGLEPPQNRRQGDGFNAVEFIQVTDPAIERQRTQTVLAKALASMDQTQRLVDGTTP</sequence>
<organism evidence="5 6">
    <name type="scientific">Oceanitalea stevensii</name>
    <dbReference type="NCBI Taxonomy" id="2763072"/>
    <lineage>
        <taxon>Bacteria</taxon>
        <taxon>Bacillati</taxon>
        <taxon>Actinomycetota</taxon>
        <taxon>Actinomycetes</taxon>
        <taxon>Micrococcales</taxon>
        <taxon>Bogoriellaceae</taxon>
        <taxon>Georgenia</taxon>
    </lineage>
</organism>
<dbReference type="Proteomes" id="UP000661894">
    <property type="component" value="Unassembled WGS sequence"/>
</dbReference>
<evidence type="ECO:0000259" key="4">
    <source>
        <dbReference type="PROSITE" id="PS51913"/>
    </source>
</evidence>
<dbReference type="CDD" id="cd00719">
    <property type="entry name" value="GIY-YIG_SF"/>
    <property type="match status" value="1"/>
</dbReference>
<dbReference type="PROSITE" id="PS51913">
    <property type="entry name" value="HTH_HARE"/>
    <property type="match status" value="1"/>
</dbReference>
<keyword evidence="1" id="KW-0804">Transcription</keyword>
<evidence type="ECO:0000313" key="5">
    <source>
        <dbReference type="EMBL" id="MBD8061023.1"/>
    </source>
</evidence>
<proteinExistence type="predicted"/>
<evidence type="ECO:0000259" key="3">
    <source>
        <dbReference type="PROSITE" id="PS50164"/>
    </source>
</evidence>
<reference evidence="5 6" key="1">
    <citation type="submission" date="2020-08" db="EMBL/GenBank/DDBJ databases">
        <title>A Genomic Blueprint of the Chicken Gut Microbiome.</title>
        <authorList>
            <person name="Gilroy R."/>
            <person name="Ravi A."/>
            <person name="Getino M."/>
            <person name="Pursley I."/>
            <person name="Horton D.L."/>
            <person name="Alikhan N.-F."/>
            <person name="Baker D."/>
            <person name="Gharbi K."/>
            <person name="Hall N."/>
            <person name="Watson M."/>
            <person name="Adriaenssens E.M."/>
            <person name="Foster-Nyarko E."/>
            <person name="Jarju S."/>
            <person name="Secka A."/>
            <person name="Antonio M."/>
            <person name="Oren A."/>
            <person name="Chaudhuri R."/>
            <person name="La Ragione R.M."/>
            <person name="Hildebrand F."/>
            <person name="Pallen M.J."/>
        </authorList>
    </citation>
    <scope>NUCLEOTIDE SEQUENCE [LARGE SCALE GENOMIC DNA]</scope>
    <source>
        <strain evidence="5 6">Sa1BUA1</strain>
    </source>
</reference>
<comment type="caution">
    <text evidence="5">The sequence shown here is derived from an EMBL/GenBank/DDBJ whole genome shotgun (WGS) entry which is preliminary data.</text>
</comment>
<dbReference type="Pfam" id="PF05066">
    <property type="entry name" value="HARE-HTH"/>
    <property type="match status" value="1"/>
</dbReference>
<dbReference type="InterPro" id="IPR007759">
    <property type="entry name" value="Asxl_HARE-HTH"/>
</dbReference>
<protein>
    <recommendedName>
        <fullName evidence="7">HTH HARE-type domain-containing protein</fullName>
    </recommendedName>
</protein>
<feature type="region of interest" description="Disordered" evidence="2">
    <location>
        <begin position="66"/>
        <end position="88"/>
    </location>
</feature>
<keyword evidence="6" id="KW-1185">Reference proteome</keyword>
<feature type="domain" description="GIY-YIG" evidence="3">
    <location>
        <begin position="146"/>
        <end position="234"/>
    </location>
</feature>
<feature type="domain" description="HTH HARE-type" evidence="4">
    <location>
        <begin position="1"/>
        <end position="70"/>
    </location>
</feature>
<evidence type="ECO:0000313" key="6">
    <source>
        <dbReference type="Proteomes" id="UP000661894"/>
    </source>
</evidence>
<gene>
    <name evidence="5" type="ORF">H9624_01640</name>
</gene>
<evidence type="ECO:0000256" key="2">
    <source>
        <dbReference type="SAM" id="MobiDB-lite"/>
    </source>
</evidence>
<accession>A0ABR8YY75</accession>
<dbReference type="EMBL" id="JACSPO010000001">
    <property type="protein sequence ID" value="MBD8061023.1"/>
    <property type="molecule type" value="Genomic_DNA"/>
</dbReference>
<dbReference type="PROSITE" id="PS50164">
    <property type="entry name" value="GIY_YIG"/>
    <property type="match status" value="1"/>
</dbReference>
<dbReference type="InterPro" id="IPR000305">
    <property type="entry name" value="GIY-YIG_endonuc"/>
</dbReference>